<proteinExistence type="predicted"/>
<keyword evidence="2" id="KW-1185">Reference proteome</keyword>
<comment type="caution">
    <text evidence="1">The sequence shown here is derived from an EMBL/GenBank/DDBJ whole genome shotgun (WGS) entry which is preliminary data.</text>
</comment>
<reference evidence="1 2" key="1">
    <citation type="journal article" date="2023" name="Plants (Basel)">
        <title>Bridging the Gap: Combining Genomics and Transcriptomics Approaches to Understand Stylosanthes scabra, an Orphan Legume from the Brazilian Caatinga.</title>
        <authorList>
            <person name="Ferreira-Neto J.R.C."/>
            <person name="da Silva M.D."/>
            <person name="Binneck E."/>
            <person name="de Melo N.F."/>
            <person name="da Silva R.H."/>
            <person name="de Melo A.L.T.M."/>
            <person name="Pandolfi V."/>
            <person name="Bustamante F.O."/>
            <person name="Brasileiro-Vidal A.C."/>
            <person name="Benko-Iseppon A.M."/>
        </authorList>
    </citation>
    <scope>NUCLEOTIDE SEQUENCE [LARGE SCALE GENOMIC DNA]</scope>
    <source>
        <tissue evidence="1">Leaves</tissue>
    </source>
</reference>
<evidence type="ECO:0000313" key="2">
    <source>
        <dbReference type="Proteomes" id="UP001341840"/>
    </source>
</evidence>
<dbReference type="EMBL" id="JASCZI010277603">
    <property type="protein sequence ID" value="MED6227051.1"/>
    <property type="molecule type" value="Genomic_DNA"/>
</dbReference>
<sequence>ISYIRKMTSDCSKMTPSFSNNHSVGLLVVLVDIGGSSASEVGIDTQSSWAAETNTRRLMVDLNMPLEGSINHSNPEVNALT</sequence>
<name>A0ABU6ZZ37_9FABA</name>
<organism evidence="1 2">
    <name type="scientific">Stylosanthes scabra</name>
    <dbReference type="NCBI Taxonomy" id="79078"/>
    <lineage>
        <taxon>Eukaryota</taxon>
        <taxon>Viridiplantae</taxon>
        <taxon>Streptophyta</taxon>
        <taxon>Embryophyta</taxon>
        <taxon>Tracheophyta</taxon>
        <taxon>Spermatophyta</taxon>
        <taxon>Magnoliopsida</taxon>
        <taxon>eudicotyledons</taxon>
        <taxon>Gunneridae</taxon>
        <taxon>Pentapetalae</taxon>
        <taxon>rosids</taxon>
        <taxon>fabids</taxon>
        <taxon>Fabales</taxon>
        <taxon>Fabaceae</taxon>
        <taxon>Papilionoideae</taxon>
        <taxon>50 kb inversion clade</taxon>
        <taxon>dalbergioids sensu lato</taxon>
        <taxon>Dalbergieae</taxon>
        <taxon>Pterocarpus clade</taxon>
        <taxon>Stylosanthes</taxon>
    </lineage>
</organism>
<gene>
    <name evidence="1" type="ORF">PIB30_109656</name>
</gene>
<dbReference type="Proteomes" id="UP001341840">
    <property type="component" value="Unassembled WGS sequence"/>
</dbReference>
<evidence type="ECO:0000313" key="1">
    <source>
        <dbReference type="EMBL" id="MED6227051.1"/>
    </source>
</evidence>
<protein>
    <submittedName>
        <fullName evidence="1">Uncharacterized protein</fullName>
    </submittedName>
</protein>
<feature type="non-terminal residue" evidence="1">
    <location>
        <position position="1"/>
    </location>
</feature>
<accession>A0ABU6ZZ37</accession>